<evidence type="ECO:0000313" key="3">
    <source>
        <dbReference type="EMBL" id="EIL88778.1"/>
    </source>
</evidence>
<reference evidence="3 4" key="1">
    <citation type="journal article" date="2012" name="J. Bacteriol.">
        <title>Genome sequences for six rhodanobacter strains, isolated from soils and the terrestrial subsurface, with variable denitrification capabilities.</title>
        <authorList>
            <person name="Kostka J.E."/>
            <person name="Green S.J."/>
            <person name="Rishishwar L."/>
            <person name="Prakash O."/>
            <person name="Katz L.S."/>
            <person name="Marino-Ramirez L."/>
            <person name="Jordan I.K."/>
            <person name="Munk C."/>
            <person name="Ivanova N."/>
            <person name="Mikhailova N."/>
            <person name="Watson D.B."/>
            <person name="Brown S.D."/>
            <person name="Palumbo A.V."/>
            <person name="Brooks S.C."/>
        </authorList>
    </citation>
    <scope>NUCLEOTIDE SEQUENCE [LARGE SCALE GENOMIC DNA]</scope>
    <source>
        <strain evidence="4">Jip2T</strain>
    </source>
</reference>
<feature type="transmembrane region" description="Helical" evidence="2">
    <location>
        <begin position="39"/>
        <end position="57"/>
    </location>
</feature>
<name>I4VNI7_9GAMM</name>
<dbReference type="EMBL" id="AJXU01000044">
    <property type="protein sequence ID" value="EIL88778.1"/>
    <property type="molecule type" value="Genomic_DNA"/>
</dbReference>
<gene>
    <name evidence="3" type="ORF">UU9_11060</name>
</gene>
<protein>
    <submittedName>
        <fullName evidence="3">Uncharacterized protein</fullName>
    </submittedName>
</protein>
<feature type="transmembrane region" description="Helical" evidence="2">
    <location>
        <begin position="7"/>
        <end position="27"/>
    </location>
</feature>
<sequence length="221" mass="24880">MKDKRFWFGLLVTVAWLGFSGYMVSIYAHPKELDAWGDYFSGLFAPLAFLWLVIGYMQQGEELKHSTEALRLQAEELRNSVEQQSQLVAVTREQFQNEYEALQDERELRREAARPRFVPQHSGTVVSSGVTTYKLKIVNIGNTATRFRLAFGDAIEVPKHHNLAVVARDEVIVIELRFVLTAVSQGVIRYIDADGLPGEVKFDVQAPGGNKLIIGDVVRVA</sequence>
<dbReference type="Proteomes" id="UP000004210">
    <property type="component" value="Unassembled WGS sequence"/>
</dbReference>
<accession>I4VNI7</accession>
<evidence type="ECO:0000256" key="2">
    <source>
        <dbReference type="SAM" id="Phobius"/>
    </source>
</evidence>
<dbReference type="RefSeq" id="WP_007081845.1">
    <property type="nucleotide sequence ID" value="NZ_AJXU01000044.1"/>
</dbReference>
<dbReference type="OrthoDB" id="7408523at2"/>
<evidence type="ECO:0000313" key="4">
    <source>
        <dbReference type="Proteomes" id="UP000004210"/>
    </source>
</evidence>
<keyword evidence="1" id="KW-0175">Coiled coil</keyword>
<keyword evidence="2" id="KW-0812">Transmembrane</keyword>
<keyword evidence="2" id="KW-1133">Transmembrane helix</keyword>
<organism evidence="3 4">
    <name type="scientific">Rhodanobacter fulvus Jip2</name>
    <dbReference type="NCBI Taxonomy" id="1163408"/>
    <lineage>
        <taxon>Bacteria</taxon>
        <taxon>Pseudomonadati</taxon>
        <taxon>Pseudomonadota</taxon>
        <taxon>Gammaproteobacteria</taxon>
        <taxon>Lysobacterales</taxon>
        <taxon>Rhodanobacteraceae</taxon>
        <taxon>Rhodanobacter</taxon>
    </lineage>
</organism>
<proteinExistence type="predicted"/>
<comment type="caution">
    <text evidence="3">The sequence shown here is derived from an EMBL/GenBank/DDBJ whole genome shotgun (WGS) entry which is preliminary data.</text>
</comment>
<feature type="coiled-coil region" evidence="1">
    <location>
        <begin position="67"/>
        <end position="112"/>
    </location>
</feature>
<evidence type="ECO:0000256" key="1">
    <source>
        <dbReference type="SAM" id="Coils"/>
    </source>
</evidence>
<keyword evidence="4" id="KW-1185">Reference proteome</keyword>
<keyword evidence="2" id="KW-0472">Membrane</keyword>
<dbReference type="eggNOG" id="ENOG5033CAE">
    <property type="taxonomic scope" value="Bacteria"/>
</dbReference>
<dbReference type="AlphaFoldDB" id="I4VNI7"/>